<dbReference type="Proteomes" id="UP000015103">
    <property type="component" value="Unassembled WGS sequence"/>
</dbReference>
<dbReference type="FunCoup" id="T1H7M5">
    <property type="interactions" value="164"/>
</dbReference>
<dbReference type="eggNOG" id="KOG2984">
    <property type="taxonomic scope" value="Eukaryota"/>
</dbReference>
<accession>T1H7M5</accession>
<sequence length="276" mass="31299">MFIRNIKRFPIFIKRSFAMESKVSVCKIHFGDRKINFLKIGEGPRVVLCLPGVLGTIWTDFNRQVEHLNKSQLTLVCMDMPGCGGSRPPDCTFPSSFYHMNAEYAANLMKVSNPLPLSIMGWSDGGISGLILASQYPENVASLVVWGANAHVTSNDVKLYEGIQDIDNWSPKMAEPFLAVYGREVLKKGMHEWYDRICQIQKEGGDICKNDLAKIKAPTLIVHGDKDPVVPLEHAEFLKEKISNSTLVRFPNGKHNLHLRFYEEFNNLVENFFKEH</sequence>
<organism evidence="2 3">
    <name type="scientific">Rhodnius prolixus</name>
    <name type="common">Triatomid bug</name>
    <dbReference type="NCBI Taxonomy" id="13249"/>
    <lineage>
        <taxon>Eukaryota</taxon>
        <taxon>Metazoa</taxon>
        <taxon>Ecdysozoa</taxon>
        <taxon>Arthropoda</taxon>
        <taxon>Hexapoda</taxon>
        <taxon>Insecta</taxon>
        <taxon>Pterygota</taxon>
        <taxon>Neoptera</taxon>
        <taxon>Paraneoptera</taxon>
        <taxon>Hemiptera</taxon>
        <taxon>Heteroptera</taxon>
        <taxon>Panheteroptera</taxon>
        <taxon>Cimicomorpha</taxon>
        <taxon>Reduviidae</taxon>
        <taxon>Triatominae</taxon>
        <taxon>Rhodnius</taxon>
    </lineage>
</organism>
<dbReference type="InterPro" id="IPR000073">
    <property type="entry name" value="AB_hydrolase_1"/>
</dbReference>
<dbReference type="SUPFAM" id="SSF53474">
    <property type="entry name" value="alpha/beta-Hydrolases"/>
    <property type="match status" value="1"/>
</dbReference>
<dbReference type="EMBL" id="ACPB03012392">
    <property type="status" value="NOT_ANNOTATED_CDS"/>
    <property type="molecule type" value="Genomic_DNA"/>
</dbReference>
<evidence type="ECO:0000313" key="3">
    <source>
        <dbReference type="Proteomes" id="UP000015103"/>
    </source>
</evidence>
<dbReference type="PANTHER" id="PTHR46331">
    <property type="entry name" value="VALACYCLOVIR HYDROLASE"/>
    <property type="match status" value="1"/>
</dbReference>
<keyword evidence="3" id="KW-1185">Reference proteome</keyword>
<dbReference type="EnsemblMetazoa" id="RPRC000002-RA">
    <property type="protein sequence ID" value="RPRC000002-PA"/>
    <property type="gene ID" value="RPRC000002"/>
</dbReference>
<dbReference type="Gene3D" id="3.40.50.1820">
    <property type="entry name" value="alpha/beta hydrolase"/>
    <property type="match status" value="1"/>
</dbReference>
<dbReference type="Pfam" id="PF00561">
    <property type="entry name" value="Abhydrolase_1"/>
    <property type="match status" value="2"/>
</dbReference>
<dbReference type="GO" id="GO:0017171">
    <property type="term" value="F:serine hydrolase activity"/>
    <property type="evidence" value="ECO:0007669"/>
    <property type="project" value="TreeGrafter"/>
</dbReference>
<proteinExistence type="predicted"/>
<protein>
    <recommendedName>
        <fullName evidence="1">AB hydrolase-1 domain-containing protein</fullName>
    </recommendedName>
</protein>
<evidence type="ECO:0000313" key="2">
    <source>
        <dbReference type="EnsemblMetazoa" id="RPRC000002-PA"/>
    </source>
</evidence>
<dbReference type="AlphaFoldDB" id="T1H7M5"/>
<feature type="domain" description="AB hydrolase-1" evidence="1">
    <location>
        <begin position="202"/>
        <end position="259"/>
    </location>
</feature>
<feature type="domain" description="AB hydrolase-1" evidence="1">
    <location>
        <begin position="46"/>
        <end position="169"/>
    </location>
</feature>
<dbReference type="HOGENOM" id="CLU_020336_50_5_1"/>
<dbReference type="PANTHER" id="PTHR46331:SF2">
    <property type="entry name" value="VALACYCLOVIR HYDROLASE"/>
    <property type="match status" value="1"/>
</dbReference>
<dbReference type="VEuPathDB" id="VectorBase:RPRC000002"/>
<evidence type="ECO:0000259" key="1">
    <source>
        <dbReference type="Pfam" id="PF00561"/>
    </source>
</evidence>
<dbReference type="OMA" id="RFPQLWA"/>
<name>T1H7M5_RHOPR</name>
<dbReference type="PRINTS" id="PR00111">
    <property type="entry name" value="ABHYDROLASE"/>
</dbReference>
<reference evidence="2" key="1">
    <citation type="submission" date="2015-05" db="UniProtKB">
        <authorList>
            <consortium name="EnsemblMetazoa"/>
        </authorList>
    </citation>
    <scope>IDENTIFICATION</scope>
</reference>
<dbReference type="InParanoid" id="T1H7M5"/>
<dbReference type="STRING" id="13249.T1H7M5"/>
<dbReference type="InterPro" id="IPR029058">
    <property type="entry name" value="AB_hydrolase_fold"/>
</dbReference>